<dbReference type="AlphaFoldDB" id="A0A816ILW7"/>
<dbReference type="EMBL" id="HG994367">
    <property type="protein sequence ID" value="CAF1711884.1"/>
    <property type="molecule type" value="Genomic_DNA"/>
</dbReference>
<accession>A0A816ILW7</accession>
<dbReference type="Proteomes" id="UP001295469">
    <property type="component" value="Chromosome C03"/>
</dbReference>
<reference evidence="1" key="1">
    <citation type="submission" date="2021-01" db="EMBL/GenBank/DDBJ databases">
        <authorList>
            <consortium name="Genoscope - CEA"/>
            <person name="William W."/>
        </authorList>
    </citation>
    <scope>NUCLEOTIDE SEQUENCE</scope>
</reference>
<organism evidence="1">
    <name type="scientific">Brassica napus</name>
    <name type="common">Rape</name>
    <dbReference type="NCBI Taxonomy" id="3708"/>
    <lineage>
        <taxon>Eukaryota</taxon>
        <taxon>Viridiplantae</taxon>
        <taxon>Streptophyta</taxon>
        <taxon>Embryophyta</taxon>
        <taxon>Tracheophyta</taxon>
        <taxon>Spermatophyta</taxon>
        <taxon>Magnoliopsida</taxon>
        <taxon>eudicotyledons</taxon>
        <taxon>Gunneridae</taxon>
        <taxon>Pentapetalae</taxon>
        <taxon>rosids</taxon>
        <taxon>malvids</taxon>
        <taxon>Brassicales</taxon>
        <taxon>Brassicaceae</taxon>
        <taxon>Brassiceae</taxon>
        <taxon>Brassica</taxon>
    </lineage>
</organism>
<proteinExistence type="predicted"/>
<protein>
    <submittedName>
        <fullName evidence="1">(rape) hypothetical protein</fullName>
    </submittedName>
</protein>
<name>A0A816ILW7_BRANA</name>
<sequence length="106" mass="12221">MCLAGDFSGKAIGRVLFKVWKFSPEREKHRKQEDSISHVSIFYRLRSVFWVALSPSLKDLSVDVCLRNSSSSITGSNPYPIQFKGHIQSIWFEFESLLKKNLITRV</sequence>
<evidence type="ECO:0000313" key="1">
    <source>
        <dbReference type="EMBL" id="CAF1711884.1"/>
    </source>
</evidence>
<gene>
    <name evidence="1" type="ORF">DARMORV10_C03P87930.1</name>
</gene>